<dbReference type="EMBL" id="JBBPBM010000148">
    <property type="protein sequence ID" value="KAK8503666.1"/>
    <property type="molecule type" value="Genomic_DNA"/>
</dbReference>
<sequence length="166" mass="19033">MLESKGRHVVNGLALAHITHPILHEWIANSQSEIIVPDPYKLGSNYIISSIYRYQGFLFQLLVRFCFELSRDSHVFPFPVSILPYKWNRIISMVPATTSCCGLMFLLSMGRMRIELMDTVMEECTRTFSANVALRPTNISSKRLNIPELQNGLPDRDHFILPEPPL</sequence>
<comment type="caution">
    <text evidence="1">The sequence shown here is derived from an EMBL/GenBank/DDBJ whole genome shotgun (WGS) entry which is preliminary data.</text>
</comment>
<protein>
    <submittedName>
        <fullName evidence="1">Uncharacterized protein</fullName>
    </submittedName>
</protein>
<proteinExistence type="predicted"/>
<name>A0ABR2B9K1_9ROSI</name>
<evidence type="ECO:0000313" key="2">
    <source>
        <dbReference type="Proteomes" id="UP001472677"/>
    </source>
</evidence>
<dbReference type="Proteomes" id="UP001472677">
    <property type="component" value="Unassembled WGS sequence"/>
</dbReference>
<reference evidence="1 2" key="1">
    <citation type="journal article" date="2024" name="G3 (Bethesda)">
        <title>Genome assembly of Hibiscus sabdariffa L. provides insights into metabolisms of medicinal natural products.</title>
        <authorList>
            <person name="Kim T."/>
        </authorList>
    </citation>
    <scope>NUCLEOTIDE SEQUENCE [LARGE SCALE GENOMIC DNA]</scope>
    <source>
        <strain evidence="1">TK-2024</strain>
        <tissue evidence="1">Old leaves</tissue>
    </source>
</reference>
<organism evidence="1 2">
    <name type="scientific">Hibiscus sabdariffa</name>
    <name type="common">roselle</name>
    <dbReference type="NCBI Taxonomy" id="183260"/>
    <lineage>
        <taxon>Eukaryota</taxon>
        <taxon>Viridiplantae</taxon>
        <taxon>Streptophyta</taxon>
        <taxon>Embryophyta</taxon>
        <taxon>Tracheophyta</taxon>
        <taxon>Spermatophyta</taxon>
        <taxon>Magnoliopsida</taxon>
        <taxon>eudicotyledons</taxon>
        <taxon>Gunneridae</taxon>
        <taxon>Pentapetalae</taxon>
        <taxon>rosids</taxon>
        <taxon>malvids</taxon>
        <taxon>Malvales</taxon>
        <taxon>Malvaceae</taxon>
        <taxon>Malvoideae</taxon>
        <taxon>Hibiscus</taxon>
    </lineage>
</organism>
<evidence type="ECO:0000313" key="1">
    <source>
        <dbReference type="EMBL" id="KAK8503666.1"/>
    </source>
</evidence>
<gene>
    <name evidence="1" type="ORF">V6N12_024838</name>
</gene>
<keyword evidence="2" id="KW-1185">Reference proteome</keyword>
<accession>A0ABR2B9K1</accession>